<dbReference type="Gene3D" id="3.30.420.40">
    <property type="match status" value="2"/>
</dbReference>
<dbReference type="PANTHER" id="PTHR32329:SF2">
    <property type="entry name" value="BIFUNCTIONAL PROTEIN [INCLUDES 2-HYDROXYACYL-COA DEHYDRATASE (N-TER) AND ITS ACTIVATOR DOMAIN (C_TERM)"/>
    <property type="match status" value="1"/>
</dbReference>
<dbReference type="Proteomes" id="UP000772181">
    <property type="component" value="Unassembled WGS sequence"/>
</dbReference>
<dbReference type="GO" id="GO:0046872">
    <property type="term" value="F:metal ion binding"/>
    <property type="evidence" value="ECO:0007669"/>
    <property type="project" value="UniProtKB-KW"/>
</dbReference>
<comment type="caution">
    <text evidence="6">The sequence shown here is derived from an EMBL/GenBank/DDBJ whole genome shotgun (WGS) entry which is preliminary data.</text>
</comment>
<dbReference type="GO" id="GO:0051536">
    <property type="term" value="F:iron-sulfur cluster binding"/>
    <property type="evidence" value="ECO:0007669"/>
    <property type="project" value="UniProtKB-KW"/>
</dbReference>
<keyword evidence="4" id="KW-0411">Iron-sulfur</keyword>
<proteinExistence type="predicted"/>
<reference evidence="6" key="1">
    <citation type="submission" date="2020-07" db="EMBL/GenBank/DDBJ databases">
        <title>Huge and variable diversity of episymbiotic CPR bacteria and DPANN archaea in groundwater ecosystems.</title>
        <authorList>
            <person name="He C.Y."/>
            <person name="Keren R."/>
            <person name="Whittaker M."/>
            <person name="Farag I.F."/>
            <person name="Doudna J."/>
            <person name="Cate J.H.D."/>
            <person name="Banfield J.F."/>
        </authorList>
    </citation>
    <scope>NUCLEOTIDE SEQUENCE</scope>
    <source>
        <strain evidence="6">NC_groundwater_1482_Ag_S-0.65um_47_24</strain>
    </source>
</reference>
<protein>
    <submittedName>
        <fullName evidence="6">2-hydroxyglutaryl-CoA dehydratase</fullName>
    </submittedName>
</protein>
<dbReference type="CDD" id="cd24106">
    <property type="entry name" value="ASKHA_NBD_benz_CoA_BzdQ"/>
    <property type="match status" value="1"/>
</dbReference>
<sequence>MFVAGVDIGSTSSNAVILNSNQLVAYSIVPTGADSVRSAQRAMDEALKETDIKQEDLGYIISTGYGRVIVPFANEVITEIACHAKGAHWCFSSVRTILDMGGQDCKAIRCDEDGHHVNFIMNDKCAAGTGRFMEVMANTLRLPLEDIGPLSLEAKEVIPISSVCAVFAKSEVSRLVRKKIDKRDILAGLHEAVATRVFSLLRKVGIEKDFVITGGIAKNIGVVKRLEEKMGIKALLPEEPQIVGALGAALFAREKVGNP</sequence>
<dbReference type="EMBL" id="JACQWF010000019">
    <property type="protein sequence ID" value="MBI4594832.1"/>
    <property type="molecule type" value="Genomic_DNA"/>
</dbReference>
<keyword evidence="3" id="KW-0408">Iron</keyword>
<dbReference type="Pfam" id="PF01869">
    <property type="entry name" value="BcrAD_BadFG"/>
    <property type="match status" value="1"/>
</dbReference>
<name>A0A933GJ56_UNCTE</name>
<dbReference type="AlphaFoldDB" id="A0A933GJ56"/>
<keyword evidence="2" id="KW-0479">Metal-binding</keyword>
<organism evidence="6 7">
    <name type="scientific">Tectimicrobiota bacterium</name>
    <dbReference type="NCBI Taxonomy" id="2528274"/>
    <lineage>
        <taxon>Bacteria</taxon>
        <taxon>Pseudomonadati</taxon>
        <taxon>Nitrospinota/Tectimicrobiota group</taxon>
        <taxon>Candidatus Tectimicrobiota</taxon>
    </lineage>
</organism>
<evidence type="ECO:0000256" key="4">
    <source>
        <dbReference type="ARBA" id="ARBA00023014"/>
    </source>
</evidence>
<evidence type="ECO:0000259" key="5">
    <source>
        <dbReference type="Pfam" id="PF01869"/>
    </source>
</evidence>
<gene>
    <name evidence="6" type="ORF">HY730_00455</name>
</gene>
<evidence type="ECO:0000256" key="2">
    <source>
        <dbReference type="ARBA" id="ARBA00022723"/>
    </source>
</evidence>
<evidence type="ECO:0000313" key="6">
    <source>
        <dbReference type="EMBL" id="MBI4594832.1"/>
    </source>
</evidence>
<evidence type="ECO:0000256" key="1">
    <source>
        <dbReference type="ARBA" id="ARBA00001966"/>
    </source>
</evidence>
<dbReference type="NCBIfam" id="TIGR00241">
    <property type="entry name" value="CoA_E_activ"/>
    <property type="match status" value="1"/>
</dbReference>
<dbReference type="InterPro" id="IPR008275">
    <property type="entry name" value="CoA_E_activase_dom"/>
</dbReference>
<dbReference type="InterPro" id="IPR002731">
    <property type="entry name" value="ATPase_BadF"/>
</dbReference>
<dbReference type="SUPFAM" id="SSF53067">
    <property type="entry name" value="Actin-like ATPase domain"/>
    <property type="match status" value="1"/>
</dbReference>
<dbReference type="InterPro" id="IPR043129">
    <property type="entry name" value="ATPase_NBD"/>
</dbReference>
<dbReference type="PANTHER" id="PTHR32329">
    <property type="entry name" value="BIFUNCTIONAL PROTEIN [INCLUDES 2-HYDROXYACYL-COA DEHYDRATASE (N-TER) AND ITS ACTIVATOR DOMAIN (C_TERM)-RELATED"/>
    <property type="match status" value="1"/>
</dbReference>
<comment type="cofactor">
    <cofactor evidence="1">
        <name>[4Fe-4S] cluster</name>
        <dbReference type="ChEBI" id="CHEBI:49883"/>
    </cofactor>
</comment>
<feature type="domain" description="ATPase BadF/BadG/BcrA/BcrD type" evidence="5">
    <location>
        <begin position="5"/>
        <end position="252"/>
    </location>
</feature>
<evidence type="ECO:0000313" key="7">
    <source>
        <dbReference type="Proteomes" id="UP000772181"/>
    </source>
</evidence>
<dbReference type="InterPro" id="IPR051805">
    <property type="entry name" value="Dehydratase_Activator_Redct"/>
</dbReference>
<evidence type="ECO:0000256" key="3">
    <source>
        <dbReference type="ARBA" id="ARBA00023004"/>
    </source>
</evidence>
<accession>A0A933GJ56</accession>